<reference evidence="7" key="1">
    <citation type="submission" date="2020-05" db="EMBL/GenBank/DDBJ databases">
        <authorList>
            <person name="Chiriac C."/>
            <person name="Salcher M."/>
            <person name="Ghai R."/>
            <person name="Kavagutti S V."/>
        </authorList>
    </citation>
    <scope>NUCLEOTIDE SEQUENCE</scope>
</reference>
<dbReference type="InterPro" id="IPR020861">
    <property type="entry name" value="Triosephosphate_isomerase_AS"/>
</dbReference>
<evidence type="ECO:0000256" key="2">
    <source>
        <dbReference type="ARBA" id="ARBA00011940"/>
    </source>
</evidence>
<dbReference type="GO" id="GO:0005829">
    <property type="term" value="C:cytosol"/>
    <property type="evidence" value="ECO:0007669"/>
    <property type="project" value="TreeGrafter"/>
</dbReference>
<dbReference type="EC" id="5.3.1.1" evidence="2"/>
<dbReference type="PANTHER" id="PTHR21139">
    <property type="entry name" value="TRIOSEPHOSPHATE ISOMERASE"/>
    <property type="match status" value="1"/>
</dbReference>
<dbReference type="AlphaFoldDB" id="A0A6J5ZVZ5"/>
<dbReference type="PANTHER" id="PTHR21139:SF42">
    <property type="entry name" value="TRIOSEPHOSPHATE ISOMERASE"/>
    <property type="match status" value="1"/>
</dbReference>
<protein>
    <recommendedName>
        <fullName evidence="2">triose-phosphate isomerase</fullName>
        <ecNumber evidence="2">5.3.1.1</ecNumber>
    </recommendedName>
</protein>
<dbReference type="GO" id="GO:0004807">
    <property type="term" value="F:triose-phosphate isomerase activity"/>
    <property type="evidence" value="ECO:0007669"/>
    <property type="project" value="UniProtKB-EC"/>
</dbReference>
<dbReference type="GO" id="GO:0006096">
    <property type="term" value="P:glycolytic process"/>
    <property type="evidence" value="ECO:0007669"/>
    <property type="project" value="UniProtKB-KW"/>
</dbReference>
<sequence length="251" mass="26181">MRTPLIAGNWKMHKTVAEAERFISGLLPLVYAADGVDLAICVPFTDLQAMVDSTRGSRVSVYAQNMHQAPEGAFTGEVSAAMLSEIDVHGVVLGHSERREYFNETDAVLAEKLLAARSAGLAAILCVGETGQQRDEDETEAVLTAQLDRGLALLDAEALAELVIAYEPIWAIGTGAVATAEQAQEACAFVRSRVAAVHAEAAESTRILYGGSVKSDNAAELLGLPDVDGALVGGASLEPESFAAIAAAAVS</sequence>
<keyword evidence="6" id="KW-0413">Isomerase</keyword>
<dbReference type="InterPro" id="IPR013785">
    <property type="entry name" value="Aldolase_TIM"/>
</dbReference>
<dbReference type="GO" id="GO:0006094">
    <property type="term" value="P:gluconeogenesis"/>
    <property type="evidence" value="ECO:0007669"/>
    <property type="project" value="UniProtKB-KW"/>
</dbReference>
<evidence type="ECO:0000256" key="6">
    <source>
        <dbReference type="ARBA" id="ARBA00023235"/>
    </source>
</evidence>
<evidence type="ECO:0000256" key="5">
    <source>
        <dbReference type="ARBA" id="ARBA00023152"/>
    </source>
</evidence>
<dbReference type="NCBIfam" id="TIGR00419">
    <property type="entry name" value="tim"/>
    <property type="match status" value="1"/>
</dbReference>
<dbReference type="EMBL" id="CAESAN010000097">
    <property type="protein sequence ID" value="CAB4345718.1"/>
    <property type="molecule type" value="Genomic_DNA"/>
</dbReference>
<evidence type="ECO:0000256" key="1">
    <source>
        <dbReference type="ARBA" id="ARBA00004680"/>
    </source>
</evidence>
<gene>
    <name evidence="7" type="ORF">UFOPK3547_01151</name>
</gene>
<keyword evidence="4" id="KW-0963">Cytoplasm</keyword>
<comment type="pathway">
    <text evidence="1">Carbohydrate degradation; glycolysis; D-glyceraldehyde 3-phosphate from glycerone phosphate: step 1/1.</text>
</comment>
<accession>A0A6J5ZVZ5</accession>
<evidence type="ECO:0000256" key="4">
    <source>
        <dbReference type="ARBA" id="ARBA00022490"/>
    </source>
</evidence>
<dbReference type="PROSITE" id="PS00171">
    <property type="entry name" value="TIM_1"/>
    <property type="match status" value="1"/>
</dbReference>
<organism evidence="7">
    <name type="scientific">freshwater metagenome</name>
    <dbReference type="NCBI Taxonomy" id="449393"/>
    <lineage>
        <taxon>unclassified sequences</taxon>
        <taxon>metagenomes</taxon>
        <taxon>ecological metagenomes</taxon>
    </lineage>
</organism>
<name>A0A6J5ZVZ5_9ZZZZ</name>
<evidence type="ECO:0000313" key="7">
    <source>
        <dbReference type="EMBL" id="CAB4345718.1"/>
    </source>
</evidence>
<evidence type="ECO:0000256" key="3">
    <source>
        <dbReference type="ARBA" id="ARBA00022432"/>
    </source>
</evidence>
<dbReference type="InterPro" id="IPR000652">
    <property type="entry name" value="Triosephosphate_isomerase"/>
</dbReference>
<dbReference type="Gene3D" id="3.20.20.70">
    <property type="entry name" value="Aldolase class I"/>
    <property type="match status" value="1"/>
</dbReference>
<dbReference type="SUPFAM" id="SSF51351">
    <property type="entry name" value="Triosephosphate isomerase (TIM)"/>
    <property type="match status" value="1"/>
</dbReference>
<dbReference type="GO" id="GO:0019563">
    <property type="term" value="P:glycerol catabolic process"/>
    <property type="evidence" value="ECO:0007669"/>
    <property type="project" value="TreeGrafter"/>
</dbReference>
<dbReference type="HAMAP" id="MF_00147_B">
    <property type="entry name" value="TIM_B"/>
    <property type="match status" value="1"/>
</dbReference>
<dbReference type="InterPro" id="IPR035990">
    <property type="entry name" value="TIM_sf"/>
</dbReference>
<dbReference type="GO" id="GO:0046166">
    <property type="term" value="P:glyceraldehyde-3-phosphate biosynthetic process"/>
    <property type="evidence" value="ECO:0007669"/>
    <property type="project" value="TreeGrafter"/>
</dbReference>
<dbReference type="Pfam" id="PF00121">
    <property type="entry name" value="TIM"/>
    <property type="match status" value="1"/>
</dbReference>
<dbReference type="CDD" id="cd00311">
    <property type="entry name" value="TIM"/>
    <property type="match status" value="1"/>
</dbReference>
<dbReference type="FunFam" id="3.20.20.70:FF:000016">
    <property type="entry name" value="Triosephosphate isomerase"/>
    <property type="match status" value="1"/>
</dbReference>
<keyword evidence="3" id="KW-0312">Gluconeogenesis</keyword>
<keyword evidence="5" id="KW-0324">Glycolysis</keyword>
<dbReference type="InterPro" id="IPR022896">
    <property type="entry name" value="TrioseP_Isoase_bac/euk"/>
</dbReference>
<dbReference type="PROSITE" id="PS51440">
    <property type="entry name" value="TIM_2"/>
    <property type="match status" value="1"/>
</dbReference>
<proteinExistence type="inferred from homology"/>